<evidence type="ECO:0000313" key="2">
    <source>
        <dbReference type="Proteomes" id="UP001238370"/>
    </source>
</evidence>
<proteinExistence type="predicted"/>
<dbReference type="EMBL" id="CP094302">
    <property type="protein sequence ID" value="WHP83427.1"/>
    <property type="molecule type" value="Genomic_DNA"/>
</dbReference>
<accession>A0ABY8SF22</accession>
<sequence length="91" mass="9865">MSLVDCLGGHGVVVFYQQDTLGIGRYDIADPGVTALSICRGIDRIAVHRRFTAGRINADQADQQCSASTPRTVTGYVLAPYNAEGQKMIRH</sequence>
<dbReference type="Proteomes" id="UP001238370">
    <property type="component" value="Chromosome"/>
</dbReference>
<keyword evidence="2" id="KW-1185">Reference proteome</keyword>
<dbReference type="GeneID" id="41066874"/>
<gene>
    <name evidence="1" type="ORF">MQ095_16985</name>
</gene>
<evidence type="ECO:0000313" key="1">
    <source>
        <dbReference type="EMBL" id="WHP83427.1"/>
    </source>
</evidence>
<reference evidence="1 2" key="1">
    <citation type="submission" date="2022-03" db="EMBL/GenBank/DDBJ databases">
        <title>Survey of Intraspecific Variation of Edwardsiella anguillarum Isolates from Non-Anguillid Fish Host Originating from Varied Geographic Locations.</title>
        <authorList>
            <person name="Armwood A.R."/>
            <person name="Woodyard E."/>
            <person name="Waldbieser G.C."/>
            <person name="Camus A.C."/>
            <person name="Divya D."/>
            <person name="Tekedar H."/>
            <person name="Soto E."/>
            <person name="Stein C."/>
            <person name="Ucko M."/>
            <person name="Ware C."/>
            <person name="Griffin M.J."/>
        </authorList>
    </citation>
    <scope>NUCLEOTIDE SEQUENCE [LARGE SCALE GENOMIC DNA]</scope>
    <source>
        <strain evidence="1 2">R18-35-2</strain>
    </source>
</reference>
<organism evidence="1 2">
    <name type="scientific">Edwardsiella anguillarum</name>
    <dbReference type="NCBI Taxonomy" id="1821960"/>
    <lineage>
        <taxon>Bacteria</taxon>
        <taxon>Pseudomonadati</taxon>
        <taxon>Pseudomonadota</taxon>
        <taxon>Gammaproteobacteria</taxon>
        <taxon>Enterobacterales</taxon>
        <taxon>Hafniaceae</taxon>
        <taxon>Edwardsiella</taxon>
    </lineage>
</organism>
<protein>
    <submittedName>
        <fullName evidence="1">Uncharacterized protein</fullName>
    </submittedName>
</protein>
<name>A0ABY8SF22_9GAMM</name>
<dbReference type="RefSeq" id="WP_144242797.1">
    <property type="nucleotide sequence ID" value="NZ_AP028982.1"/>
</dbReference>